<evidence type="ECO:0000256" key="1">
    <source>
        <dbReference type="SAM" id="MobiDB-lite"/>
    </source>
</evidence>
<proteinExistence type="predicted"/>
<dbReference type="AlphaFoldDB" id="A0A8J2MGY1"/>
<protein>
    <submittedName>
        <fullName evidence="2">Uncharacterized protein</fullName>
    </submittedName>
</protein>
<dbReference type="CDD" id="cd21931">
    <property type="entry name" value="TD_EMAP-like"/>
    <property type="match status" value="1"/>
</dbReference>
<dbReference type="InterPro" id="IPR049813">
    <property type="entry name" value="Elp-1-like_TD"/>
</dbReference>
<gene>
    <name evidence="2" type="ORF">CJOHNSTONI_LOCUS10184</name>
</gene>
<feature type="compositionally biased region" description="Polar residues" evidence="1">
    <location>
        <begin position="102"/>
        <end position="113"/>
    </location>
</feature>
<sequence length="119" mass="13019">MCLRSTGAEILRRMNDLEQSLEASIANTTVNTTTTTTTTSSRSMLTARAISSQSPQILRLTSSSDNKKSSQNRFISRSVQNFHSLTPKNRPSNGHALCPTDENGNQTLSNGITLFNDKN</sequence>
<accession>A0A8J2MGY1</accession>
<evidence type="ECO:0000313" key="3">
    <source>
        <dbReference type="Proteomes" id="UP000746747"/>
    </source>
</evidence>
<name>A0A8J2MGY1_9BILA</name>
<reference evidence="2" key="1">
    <citation type="submission" date="2021-09" db="EMBL/GenBank/DDBJ databases">
        <authorList>
            <consortium name="Pathogen Informatics"/>
        </authorList>
    </citation>
    <scope>NUCLEOTIDE SEQUENCE</scope>
</reference>
<dbReference type="Proteomes" id="UP000746747">
    <property type="component" value="Unassembled WGS sequence"/>
</dbReference>
<dbReference type="EMBL" id="CAKAEH010002001">
    <property type="protein sequence ID" value="CAG9540696.1"/>
    <property type="molecule type" value="Genomic_DNA"/>
</dbReference>
<feature type="non-terminal residue" evidence="2">
    <location>
        <position position="1"/>
    </location>
</feature>
<feature type="region of interest" description="Disordered" evidence="1">
    <location>
        <begin position="32"/>
        <end position="119"/>
    </location>
</feature>
<feature type="compositionally biased region" description="Polar residues" evidence="1">
    <location>
        <begin position="40"/>
        <end position="92"/>
    </location>
</feature>
<organism evidence="2 3">
    <name type="scientific">Cercopithifilaria johnstoni</name>
    <dbReference type="NCBI Taxonomy" id="2874296"/>
    <lineage>
        <taxon>Eukaryota</taxon>
        <taxon>Metazoa</taxon>
        <taxon>Ecdysozoa</taxon>
        <taxon>Nematoda</taxon>
        <taxon>Chromadorea</taxon>
        <taxon>Rhabditida</taxon>
        <taxon>Spirurina</taxon>
        <taxon>Spiruromorpha</taxon>
        <taxon>Filarioidea</taxon>
        <taxon>Onchocercidae</taxon>
        <taxon>Cercopithifilaria</taxon>
    </lineage>
</organism>
<comment type="caution">
    <text evidence="2">The sequence shown here is derived from an EMBL/GenBank/DDBJ whole genome shotgun (WGS) entry which is preliminary data.</text>
</comment>
<evidence type="ECO:0000313" key="2">
    <source>
        <dbReference type="EMBL" id="CAG9540696.1"/>
    </source>
</evidence>
<keyword evidence="3" id="KW-1185">Reference proteome</keyword>